<evidence type="ECO:0000313" key="12">
    <source>
        <dbReference type="Proteomes" id="UP000054047"/>
    </source>
</evidence>
<dbReference type="Proteomes" id="UP000054047">
    <property type="component" value="Unassembled WGS sequence"/>
</dbReference>
<keyword evidence="4" id="KW-0805">Transcription regulation</keyword>
<reference evidence="11 12" key="1">
    <citation type="submission" date="2013-12" db="EMBL/GenBank/DDBJ databases">
        <title>Draft genome of the parsitic nematode Ancylostoma duodenale.</title>
        <authorList>
            <person name="Mitreva M."/>
        </authorList>
    </citation>
    <scope>NUCLEOTIDE SEQUENCE [LARGE SCALE GENOMIC DNA]</scope>
    <source>
        <strain evidence="11 12">Zhejiang</strain>
    </source>
</reference>
<dbReference type="InterPro" id="IPR001628">
    <property type="entry name" value="Znf_hrmn_rcpt"/>
</dbReference>
<keyword evidence="2" id="KW-0863">Zinc-finger</keyword>
<dbReference type="OrthoDB" id="5771769at2759"/>
<dbReference type="Gene3D" id="3.30.50.10">
    <property type="entry name" value="Erythroid Transcription Factor GATA-1, subunit A"/>
    <property type="match status" value="1"/>
</dbReference>
<dbReference type="GO" id="GO:0008270">
    <property type="term" value="F:zinc ion binding"/>
    <property type="evidence" value="ECO:0007669"/>
    <property type="project" value="UniProtKB-KW"/>
</dbReference>
<dbReference type="EMBL" id="KN749269">
    <property type="protein sequence ID" value="KIH50585.1"/>
    <property type="molecule type" value="Genomic_DNA"/>
</dbReference>
<evidence type="ECO:0000256" key="1">
    <source>
        <dbReference type="ARBA" id="ARBA00022723"/>
    </source>
</evidence>
<dbReference type="GO" id="GO:0000981">
    <property type="term" value="F:DNA-binding transcription factor activity, RNA polymerase II-specific"/>
    <property type="evidence" value="ECO:0007669"/>
    <property type="project" value="TreeGrafter"/>
</dbReference>
<feature type="domain" description="Nuclear receptor" evidence="10">
    <location>
        <begin position="94"/>
        <end position="141"/>
    </location>
</feature>
<dbReference type="SMART" id="SM00399">
    <property type="entry name" value="ZnF_C4"/>
    <property type="match status" value="1"/>
</dbReference>
<keyword evidence="5" id="KW-0238">DNA-binding</keyword>
<protein>
    <submittedName>
        <fullName evidence="11">Zinc finger, C4 type</fullName>
    </submittedName>
</protein>
<evidence type="ECO:0000256" key="9">
    <source>
        <dbReference type="SAM" id="MobiDB-lite"/>
    </source>
</evidence>
<dbReference type="GO" id="GO:0071376">
    <property type="term" value="P:cellular response to corticotropin-releasing hormone stimulus"/>
    <property type="evidence" value="ECO:0007669"/>
    <property type="project" value="TreeGrafter"/>
</dbReference>
<dbReference type="PROSITE" id="PS51030">
    <property type="entry name" value="NUCLEAR_REC_DBD_2"/>
    <property type="match status" value="1"/>
</dbReference>
<feature type="region of interest" description="Disordered" evidence="9">
    <location>
        <begin position="33"/>
        <end position="54"/>
    </location>
</feature>
<evidence type="ECO:0000256" key="7">
    <source>
        <dbReference type="ARBA" id="ARBA00023170"/>
    </source>
</evidence>
<sequence>MADGCMADERVPAQRHCYHTDTHTVLPVVYSSSSANSHAGTPSPHHGLQPPPSPATAFSAQHLLRFGHCMLPQTFDFPTASTATASSVEEDAEKRTVQKASKYACAGNRNCPIEKRYRSRCQACRFQKCLNVGMVKESEFMLPRKLGLEILSS</sequence>
<dbReference type="PANTHER" id="PTHR24085:SF4">
    <property type="entry name" value="NUCLEAR HORMONE RECEPTOR HR38-RELATED"/>
    <property type="match status" value="1"/>
</dbReference>
<evidence type="ECO:0000313" key="11">
    <source>
        <dbReference type="EMBL" id="KIH50585.1"/>
    </source>
</evidence>
<dbReference type="PANTHER" id="PTHR24085">
    <property type="entry name" value="NUCLEAR HORMONE RECEPTOR"/>
    <property type="match status" value="1"/>
</dbReference>
<name>A0A0C2FPY0_9BILA</name>
<evidence type="ECO:0000256" key="4">
    <source>
        <dbReference type="ARBA" id="ARBA00023015"/>
    </source>
</evidence>
<keyword evidence="3" id="KW-0862">Zinc</keyword>
<keyword evidence="12" id="KW-1185">Reference proteome</keyword>
<evidence type="ECO:0000256" key="5">
    <source>
        <dbReference type="ARBA" id="ARBA00023125"/>
    </source>
</evidence>
<dbReference type="AlphaFoldDB" id="A0A0C2FPY0"/>
<gene>
    <name evidence="11" type="ORF">ANCDUO_19335</name>
</gene>
<dbReference type="SUPFAM" id="SSF57716">
    <property type="entry name" value="Glucocorticoid receptor-like (DNA-binding domain)"/>
    <property type="match status" value="1"/>
</dbReference>
<evidence type="ECO:0000256" key="6">
    <source>
        <dbReference type="ARBA" id="ARBA00023163"/>
    </source>
</evidence>
<dbReference type="GO" id="GO:0035259">
    <property type="term" value="F:nuclear glucocorticoid receptor binding"/>
    <property type="evidence" value="ECO:0007669"/>
    <property type="project" value="TreeGrafter"/>
</dbReference>
<dbReference type="GO" id="GO:0005634">
    <property type="term" value="C:nucleus"/>
    <property type="evidence" value="ECO:0007669"/>
    <property type="project" value="TreeGrafter"/>
</dbReference>
<proteinExistence type="predicted"/>
<evidence type="ECO:0000256" key="2">
    <source>
        <dbReference type="ARBA" id="ARBA00022771"/>
    </source>
</evidence>
<keyword evidence="7" id="KW-0675">Receptor</keyword>
<organism evidence="11 12">
    <name type="scientific">Ancylostoma duodenale</name>
    <dbReference type="NCBI Taxonomy" id="51022"/>
    <lineage>
        <taxon>Eukaryota</taxon>
        <taxon>Metazoa</taxon>
        <taxon>Ecdysozoa</taxon>
        <taxon>Nematoda</taxon>
        <taxon>Chromadorea</taxon>
        <taxon>Rhabditida</taxon>
        <taxon>Rhabditina</taxon>
        <taxon>Rhabditomorpha</taxon>
        <taxon>Strongyloidea</taxon>
        <taxon>Ancylostomatidae</taxon>
        <taxon>Ancylostomatinae</taxon>
        <taxon>Ancylostoma</taxon>
    </lineage>
</organism>
<dbReference type="Pfam" id="PF00105">
    <property type="entry name" value="zf-C4"/>
    <property type="match status" value="1"/>
</dbReference>
<evidence type="ECO:0000259" key="10">
    <source>
        <dbReference type="PROSITE" id="PS51030"/>
    </source>
</evidence>
<dbReference type="GO" id="GO:0000978">
    <property type="term" value="F:RNA polymerase II cis-regulatory region sequence-specific DNA binding"/>
    <property type="evidence" value="ECO:0007669"/>
    <property type="project" value="TreeGrafter"/>
</dbReference>
<evidence type="ECO:0000256" key="8">
    <source>
        <dbReference type="ARBA" id="ARBA00023242"/>
    </source>
</evidence>
<dbReference type="InterPro" id="IPR013088">
    <property type="entry name" value="Znf_NHR/GATA"/>
</dbReference>
<accession>A0A0C2FPY0</accession>
<dbReference type="GO" id="GO:0005667">
    <property type="term" value="C:transcription regulator complex"/>
    <property type="evidence" value="ECO:0007669"/>
    <property type="project" value="TreeGrafter"/>
</dbReference>
<evidence type="ECO:0000256" key="3">
    <source>
        <dbReference type="ARBA" id="ARBA00022833"/>
    </source>
</evidence>
<keyword evidence="1" id="KW-0479">Metal-binding</keyword>
<keyword evidence="8" id="KW-0539">Nucleus</keyword>
<keyword evidence="6" id="KW-0804">Transcription</keyword>